<dbReference type="Proteomes" id="UP000270094">
    <property type="component" value="Unassembled WGS sequence"/>
</dbReference>
<proteinExistence type="predicted"/>
<dbReference type="EMBL" id="UYYB01025262">
    <property type="protein sequence ID" value="VDM72416.1"/>
    <property type="molecule type" value="Genomic_DNA"/>
</dbReference>
<keyword evidence="2" id="KW-1185">Reference proteome</keyword>
<protein>
    <submittedName>
        <fullName evidence="1">Uncharacterized protein</fullName>
    </submittedName>
</protein>
<reference evidence="1 2" key="1">
    <citation type="submission" date="2018-11" db="EMBL/GenBank/DDBJ databases">
        <authorList>
            <consortium name="Pathogen Informatics"/>
        </authorList>
    </citation>
    <scope>NUCLEOTIDE SEQUENCE [LARGE SCALE GENOMIC DNA]</scope>
</reference>
<organism evidence="1 2">
    <name type="scientific">Strongylus vulgaris</name>
    <name type="common">Blood worm</name>
    <dbReference type="NCBI Taxonomy" id="40348"/>
    <lineage>
        <taxon>Eukaryota</taxon>
        <taxon>Metazoa</taxon>
        <taxon>Ecdysozoa</taxon>
        <taxon>Nematoda</taxon>
        <taxon>Chromadorea</taxon>
        <taxon>Rhabditida</taxon>
        <taxon>Rhabditina</taxon>
        <taxon>Rhabditomorpha</taxon>
        <taxon>Strongyloidea</taxon>
        <taxon>Strongylidae</taxon>
        <taxon>Strongylus</taxon>
    </lineage>
</organism>
<accession>A0A3P7IQR8</accession>
<name>A0A3P7IQR8_STRVU</name>
<sequence>MRVFVACLDAIVSCRDVCRFTAGAILTVKRRRDDFVANIPHDDQPLLVRSEVEVDECARFQSVITPGPLAGRTGYCFLSRFCA</sequence>
<evidence type="ECO:0000313" key="1">
    <source>
        <dbReference type="EMBL" id="VDM72416.1"/>
    </source>
</evidence>
<gene>
    <name evidence="1" type="ORF">SVUK_LOCUS7414</name>
</gene>
<dbReference type="AlphaFoldDB" id="A0A3P7IQR8"/>
<evidence type="ECO:0000313" key="2">
    <source>
        <dbReference type="Proteomes" id="UP000270094"/>
    </source>
</evidence>